<dbReference type="EMBL" id="VOBL01000001">
    <property type="protein sequence ID" value="KAA0979838.1"/>
    <property type="molecule type" value="Genomic_DNA"/>
</dbReference>
<dbReference type="Proteomes" id="UP000323856">
    <property type="component" value="Unassembled WGS sequence"/>
</dbReference>
<comment type="subcellular location">
    <subcellularLocation>
        <location evidence="1 7">Cell membrane</location>
        <topology evidence="1 7">Multi-pass membrane protein</topology>
    </subcellularLocation>
</comment>
<evidence type="ECO:0000256" key="2">
    <source>
        <dbReference type="ARBA" id="ARBA00022448"/>
    </source>
</evidence>
<sequence length="106" mass="11001">MMWFFLSTAIVAEVGGTMSLRATLTGSRLWYLLVAAGYLLAFTMLSMALSAGMGIGVAYGIWAAAGVAITAVLSKWIFKEPLTLLMTAGILLIVGGVLLVELGSGA</sequence>
<protein>
    <submittedName>
        <fullName evidence="9">QacE family quaternary ammonium compound efflux SMR transporter</fullName>
    </submittedName>
</protein>
<dbReference type="GO" id="GO:0005886">
    <property type="term" value="C:plasma membrane"/>
    <property type="evidence" value="ECO:0007669"/>
    <property type="project" value="UniProtKB-SubCell"/>
</dbReference>
<feature type="transmembrane region" description="Helical" evidence="8">
    <location>
        <begin position="84"/>
        <end position="103"/>
    </location>
</feature>
<dbReference type="GO" id="GO:0022857">
    <property type="term" value="F:transmembrane transporter activity"/>
    <property type="evidence" value="ECO:0007669"/>
    <property type="project" value="InterPro"/>
</dbReference>
<dbReference type="AlphaFoldDB" id="A0A5B0EMG4"/>
<keyword evidence="4 7" id="KW-0812">Transmembrane</keyword>
<name>A0A5B0EMG4_9MICC</name>
<dbReference type="PANTHER" id="PTHR30561">
    <property type="entry name" value="SMR FAMILY PROTON-DEPENDENT DRUG EFFLUX TRANSPORTER SUGE"/>
    <property type="match status" value="1"/>
</dbReference>
<evidence type="ECO:0000313" key="9">
    <source>
        <dbReference type="EMBL" id="KAA0979838.1"/>
    </source>
</evidence>
<dbReference type="Pfam" id="PF00893">
    <property type="entry name" value="Multi_Drug_Res"/>
    <property type="match status" value="1"/>
</dbReference>
<proteinExistence type="inferred from homology"/>
<dbReference type="InterPro" id="IPR037185">
    <property type="entry name" value="EmrE-like"/>
</dbReference>
<evidence type="ECO:0000256" key="7">
    <source>
        <dbReference type="RuleBase" id="RU003942"/>
    </source>
</evidence>
<reference evidence="9 10" key="1">
    <citation type="submission" date="2019-07" db="EMBL/GenBank/DDBJ databases">
        <title>Analysis of the biochemical properties, biological activity and biotechnological potential of siderophores and biosurfactants produced by Antarctic psychrotolerant bacteria.</title>
        <authorList>
            <person name="Styczynski M."/>
            <person name="Krucon T."/>
            <person name="Decewicz P."/>
            <person name="Dziewit L."/>
        </authorList>
    </citation>
    <scope>NUCLEOTIDE SEQUENCE [LARGE SCALE GENOMIC DNA]</scope>
    <source>
        <strain evidence="9 10">ANT_H27</strain>
    </source>
</reference>
<dbReference type="InterPro" id="IPR000390">
    <property type="entry name" value="Small_drug/metabolite_transptr"/>
</dbReference>
<evidence type="ECO:0000256" key="5">
    <source>
        <dbReference type="ARBA" id="ARBA00022989"/>
    </source>
</evidence>
<evidence type="ECO:0000256" key="6">
    <source>
        <dbReference type="ARBA" id="ARBA00023136"/>
    </source>
</evidence>
<keyword evidence="5 8" id="KW-1133">Transmembrane helix</keyword>
<comment type="similarity">
    <text evidence="7">Belongs to the drug/metabolite transporter (DMT) superfamily. Small multidrug resistance (SMR) (TC 2.A.7.1) family.</text>
</comment>
<evidence type="ECO:0000256" key="4">
    <source>
        <dbReference type="ARBA" id="ARBA00022692"/>
    </source>
</evidence>
<keyword evidence="2" id="KW-0813">Transport</keyword>
<evidence type="ECO:0000256" key="1">
    <source>
        <dbReference type="ARBA" id="ARBA00004651"/>
    </source>
</evidence>
<dbReference type="InterPro" id="IPR045324">
    <property type="entry name" value="Small_multidrug_res"/>
</dbReference>
<organism evidence="9 10">
    <name type="scientific">Paeniglutamicibacter gangotriensis</name>
    <dbReference type="NCBI Taxonomy" id="254787"/>
    <lineage>
        <taxon>Bacteria</taxon>
        <taxon>Bacillati</taxon>
        <taxon>Actinomycetota</taxon>
        <taxon>Actinomycetes</taxon>
        <taxon>Micrococcales</taxon>
        <taxon>Micrococcaceae</taxon>
        <taxon>Paeniglutamicibacter</taxon>
    </lineage>
</organism>
<accession>A0A5B0EMG4</accession>
<evidence type="ECO:0000256" key="8">
    <source>
        <dbReference type="SAM" id="Phobius"/>
    </source>
</evidence>
<keyword evidence="6 8" id="KW-0472">Membrane</keyword>
<dbReference type="SUPFAM" id="SSF103481">
    <property type="entry name" value="Multidrug resistance efflux transporter EmrE"/>
    <property type="match status" value="1"/>
</dbReference>
<evidence type="ECO:0000256" key="3">
    <source>
        <dbReference type="ARBA" id="ARBA00022475"/>
    </source>
</evidence>
<feature type="transmembrane region" description="Helical" evidence="8">
    <location>
        <begin position="29"/>
        <end position="49"/>
    </location>
</feature>
<dbReference type="Gene3D" id="1.10.3730.20">
    <property type="match status" value="1"/>
</dbReference>
<comment type="caution">
    <text evidence="9">The sequence shown here is derived from an EMBL/GenBank/DDBJ whole genome shotgun (WGS) entry which is preliminary data.</text>
</comment>
<gene>
    <name evidence="9" type="ORF">FQ154_01370</name>
</gene>
<evidence type="ECO:0000313" key="10">
    <source>
        <dbReference type="Proteomes" id="UP000323856"/>
    </source>
</evidence>
<dbReference type="PANTHER" id="PTHR30561:SF1">
    <property type="entry name" value="MULTIDRUG TRANSPORTER EMRE"/>
    <property type="match status" value="1"/>
</dbReference>
<dbReference type="RefSeq" id="WP_149618399.1">
    <property type="nucleotide sequence ID" value="NZ_JBITUG010000002.1"/>
</dbReference>
<feature type="transmembrane region" description="Helical" evidence="8">
    <location>
        <begin position="56"/>
        <end position="78"/>
    </location>
</feature>
<keyword evidence="3" id="KW-1003">Cell membrane</keyword>
<dbReference type="OrthoDB" id="3175079at2"/>